<organism evidence="4 5">
    <name type="scientific">Cannabis sativa</name>
    <name type="common">Hemp</name>
    <name type="synonym">Marijuana</name>
    <dbReference type="NCBI Taxonomy" id="3483"/>
    <lineage>
        <taxon>Eukaryota</taxon>
        <taxon>Viridiplantae</taxon>
        <taxon>Streptophyta</taxon>
        <taxon>Embryophyta</taxon>
        <taxon>Tracheophyta</taxon>
        <taxon>Spermatophyta</taxon>
        <taxon>Magnoliopsida</taxon>
        <taxon>eudicotyledons</taxon>
        <taxon>Gunneridae</taxon>
        <taxon>Pentapetalae</taxon>
        <taxon>rosids</taxon>
        <taxon>fabids</taxon>
        <taxon>Rosales</taxon>
        <taxon>Cannabaceae</taxon>
        <taxon>Cannabis</taxon>
    </lineage>
</organism>
<evidence type="ECO:0000313" key="5">
    <source>
        <dbReference type="Proteomes" id="UP000525078"/>
    </source>
</evidence>
<evidence type="ECO:0000256" key="2">
    <source>
        <dbReference type="SAM" id="MobiDB-lite"/>
    </source>
</evidence>
<evidence type="ECO:0000256" key="1">
    <source>
        <dbReference type="ARBA" id="ARBA00010820"/>
    </source>
</evidence>
<dbReference type="Proteomes" id="UP000525078">
    <property type="component" value="Unassembled WGS sequence"/>
</dbReference>
<evidence type="ECO:0000259" key="3">
    <source>
        <dbReference type="Pfam" id="PF04504"/>
    </source>
</evidence>
<dbReference type="InterPro" id="IPR007592">
    <property type="entry name" value="GEBP"/>
</dbReference>
<dbReference type="GO" id="GO:0006355">
    <property type="term" value="P:regulation of DNA-templated transcription"/>
    <property type="evidence" value="ECO:0007669"/>
    <property type="project" value="InterPro"/>
</dbReference>
<feature type="compositionally biased region" description="Basic residues" evidence="2">
    <location>
        <begin position="17"/>
        <end position="30"/>
    </location>
</feature>
<dbReference type="PANTHER" id="PTHR31662">
    <property type="entry name" value="BNAANNG10740D PROTEIN-RELATED"/>
    <property type="match status" value="1"/>
</dbReference>
<feature type="domain" description="Glabrous enhancer-binding protein-like DBD" evidence="3">
    <location>
        <begin position="29"/>
        <end position="117"/>
    </location>
</feature>
<evidence type="ECO:0000313" key="4">
    <source>
        <dbReference type="EMBL" id="KAF4375223.1"/>
    </source>
</evidence>
<sequence>MPNSIGNKFEMKDCGGKGKKKSGSSSKTKRVWNEENEMSLMKGLIEYSNKNTNNNTSVNLATDEFKTFLMESFHINVTKKQLSDKLSRLKAKFLHSQTLTFSTPHDQKMYELCNIFWNKHNNINNNISCTDFEDKNSDEEKEFGYENHPMKLLLEHYLATHKMDFSDISYESKLKELVTRWKKFKVRECEYLISRGHLEAQILTLKRKSFS</sequence>
<dbReference type="Pfam" id="PF04504">
    <property type="entry name" value="GeBP-like_DBD"/>
    <property type="match status" value="1"/>
</dbReference>
<reference evidence="4 5" key="1">
    <citation type="journal article" date="2020" name="bioRxiv">
        <title>Sequence and annotation of 42 cannabis genomes reveals extensive copy number variation in cannabinoid synthesis and pathogen resistance genes.</title>
        <authorList>
            <person name="Mckernan K.J."/>
            <person name="Helbert Y."/>
            <person name="Kane L.T."/>
            <person name="Ebling H."/>
            <person name="Zhang L."/>
            <person name="Liu B."/>
            <person name="Eaton Z."/>
            <person name="Mclaughlin S."/>
            <person name="Kingan S."/>
            <person name="Baybayan P."/>
            <person name="Concepcion G."/>
            <person name="Jordan M."/>
            <person name="Riva A."/>
            <person name="Barbazuk W."/>
            <person name="Harkins T."/>
        </authorList>
    </citation>
    <scope>NUCLEOTIDE SEQUENCE [LARGE SCALE GENOMIC DNA]</scope>
    <source>
        <strain evidence="5">cv. Jamaican Lion 4</strain>
        <tissue evidence="4">Leaf</tissue>
    </source>
</reference>
<proteinExistence type="inferred from homology"/>
<name>A0A7J6FWT2_CANSA</name>
<dbReference type="PANTHER" id="PTHR31662:SF39">
    <property type="match status" value="1"/>
</dbReference>
<dbReference type="AlphaFoldDB" id="A0A7J6FWT2"/>
<feature type="region of interest" description="Disordered" evidence="2">
    <location>
        <begin position="1"/>
        <end position="32"/>
    </location>
</feature>
<dbReference type="InterPro" id="IPR053932">
    <property type="entry name" value="GeBP-like_DBD"/>
</dbReference>
<comment type="similarity">
    <text evidence="1">Belongs to the GeBP family.</text>
</comment>
<accession>A0A7J6FWT2</accession>
<comment type="caution">
    <text evidence="4">The sequence shown here is derived from an EMBL/GenBank/DDBJ whole genome shotgun (WGS) entry which is preliminary data.</text>
</comment>
<gene>
    <name evidence="4" type="ORF">F8388_000980</name>
</gene>
<protein>
    <recommendedName>
        <fullName evidence="3">Glabrous enhancer-binding protein-like DBD domain-containing protein</fullName>
    </recommendedName>
</protein>
<dbReference type="EMBL" id="JAATIP010000091">
    <property type="protein sequence ID" value="KAF4375223.1"/>
    <property type="molecule type" value="Genomic_DNA"/>
</dbReference>
<dbReference type="GO" id="GO:0005634">
    <property type="term" value="C:nucleus"/>
    <property type="evidence" value="ECO:0007669"/>
    <property type="project" value="TreeGrafter"/>
</dbReference>